<dbReference type="PANTHER" id="PTHR42879">
    <property type="entry name" value="3-OXOACYL-(ACYL-CARRIER-PROTEIN) REDUCTASE"/>
    <property type="match status" value="1"/>
</dbReference>
<proteinExistence type="inferred from homology"/>
<gene>
    <name evidence="2" type="ORF">AMYX_17970</name>
</gene>
<dbReference type="PRINTS" id="PR00081">
    <property type="entry name" value="GDHRDH"/>
</dbReference>
<dbReference type="PRINTS" id="PR00080">
    <property type="entry name" value="SDRFAMILY"/>
</dbReference>
<reference evidence="3" key="1">
    <citation type="journal article" date="2020" name="Appl. Environ. Microbiol.">
        <title>Diazotrophic Anaeromyxobacter Isolates from Soils.</title>
        <authorList>
            <person name="Masuda Y."/>
            <person name="Yamanaka H."/>
            <person name="Xu Z.X."/>
            <person name="Shiratori Y."/>
            <person name="Aono T."/>
            <person name="Amachi S."/>
            <person name="Senoo K."/>
            <person name="Itoh H."/>
        </authorList>
    </citation>
    <scope>NUCLEOTIDE SEQUENCE [LARGE SCALE GENOMIC DNA]</scope>
    <source>
        <strain evidence="3">R267</strain>
    </source>
</reference>
<accession>A0A7I9VKV8</accession>
<dbReference type="FunFam" id="3.40.50.720:FF:000084">
    <property type="entry name" value="Short-chain dehydrogenase reductase"/>
    <property type="match status" value="1"/>
</dbReference>
<dbReference type="InterPro" id="IPR020904">
    <property type="entry name" value="Sc_DH/Rdtase_CS"/>
</dbReference>
<organism evidence="2 3">
    <name type="scientific">Anaeromyxobacter diazotrophicus</name>
    <dbReference type="NCBI Taxonomy" id="2590199"/>
    <lineage>
        <taxon>Bacteria</taxon>
        <taxon>Pseudomonadati</taxon>
        <taxon>Myxococcota</taxon>
        <taxon>Myxococcia</taxon>
        <taxon>Myxococcales</taxon>
        <taxon>Cystobacterineae</taxon>
        <taxon>Anaeromyxobacteraceae</taxon>
        <taxon>Anaeromyxobacter</taxon>
    </lineage>
</organism>
<dbReference type="Proteomes" id="UP000503640">
    <property type="component" value="Unassembled WGS sequence"/>
</dbReference>
<dbReference type="GO" id="GO:0003858">
    <property type="term" value="F:3-hydroxybutyrate dehydrogenase activity"/>
    <property type="evidence" value="ECO:0007669"/>
    <property type="project" value="InterPro"/>
</dbReference>
<name>A0A7I9VKV8_9BACT</name>
<dbReference type="RefSeq" id="WP_176064549.1">
    <property type="nucleotide sequence ID" value="NZ_BJTG01000004.1"/>
</dbReference>
<comment type="similarity">
    <text evidence="1">Belongs to the short-chain dehydrogenases/reductases (SDR) family.</text>
</comment>
<sequence>MAGLVQDKVAFVTGAASGIGLAIAEALAGEGARVALSDLREEAVRAAAEGVAKQGHEAVGLACDVTSEAQLQQALDAAAQRFGRVDILVNNAGLQFVSPIESFPTEKFELLVKVMLVAPFMAIKHVFPGMKQRGFGRIVNVASINGLVGFAGKAAYNSAKHGLIGLTKVAALEGATSGVTVNAICPGYVDTPLVRNQLGDLARTRGVPLERVLEEVIYPLVPMRKLLAVKDVSDYVLFLASDKAGCVTGQAVVVDGGYTAQ</sequence>
<evidence type="ECO:0000313" key="2">
    <source>
        <dbReference type="EMBL" id="GEJ57056.1"/>
    </source>
</evidence>
<keyword evidence="3" id="KW-1185">Reference proteome</keyword>
<dbReference type="InterPro" id="IPR036291">
    <property type="entry name" value="NAD(P)-bd_dom_sf"/>
</dbReference>
<evidence type="ECO:0000256" key="1">
    <source>
        <dbReference type="ARBA" id="ARBA00006484"/>
    </source>
</evidence>
<dbReference type="EMBL" id="BJTG01000004">
    <property type="protein sequence ID" value="GEJ57056.1"/>
    <property type="molecule type" value="Genomic_DNA"/>
</dbReference>
<dbReference type="GO" id="GO:0032787">
    <property type="term" value="P:monocarboxylic acid metabolic process"/>
    <property type="evidence" value="ECO:0007669"/>
    <property type="project" value="UniProtKB-ARBA"/>
</dbReference>
<protein>
    <submittedName>
        <fullName evidence="2">3-hydroxybutyrate dehydrogenase</fullName>
    </submittedName>
</protein>
<dbReference type="InterPro" id="IPR050259">
    <property type="entry name" value="SDR"/>
</dbReference>
<dbReference type="SUPFAM" id="SSF51735">
    <property type="entry name" value="NAD(P)-binding Rossmann-fold domains"/>
    <property type="match status" value="1"/>
</dbReference>
<evidence type="ECO:0000313" key="3">
    <source>
        <dbReference type="Proteomes" id="UP000503640"/>
    </source>
</evidence>
<comment type="caution">
    <text evidence="2">The sequence shown here is derived from an EMBL/GenBank/DDBJ whole genome shotgun (WGS) entry which is preliminary data.</text>
</comment>
<dbReference type="NCBIfam" id="TIGR01963">
    <property type="entry name" value="PHB_DH"/>
    <property type="match status" value="1"/>
</dbReference>
<dbReference type="AlphaFoldDB" id="A0A7I9VKV8"/>
<dbReference type="Gene3D" id="3.40.50.720">
    <property type="entry name" value="NAD(P)-binding Rossmann-like Domain"/>
    <property type="match status" value="1"/>
</dbReference>
<dbReference type="Pfam" id="PF13561">
    <property type="entry name" value="adh_short_C2"/>
    <property type="match status" value="1"/>
</dbReference>
<dbReference type="PROSITE" id="PS00061">
    <property type="entry name" value="ADH_SHORT"/>
    <property type="match status" value="1"/>
</dbReference>
<dbReference type="NCBIfam" id="NF009093">
    <property type="entry name" value="PRK12429.1"/>
    <property type="match status" value="1"/>
</dbReference>
<dbReference type="InterPro" id="IPR011294">
    <property type="entry name" value="3-OHbutyrate_DH"/>
</dbReference>
<dbReference type="InterPro" id="IPR002347">
    <property type="entry name" value="SDR_fam"/>
</dbReference>
<dbReference type="PANTHER" id="PTHR42879:SF2">
    <property type="entry name" value="3-OXOACYL-[ACYL-CARRIER-PROTEIN] REDUCTASE FABG"/>
    <property type="match status" value="1"/>
</dbReference>